<name>A0A1Q6R889_9FIRM</name>
<gene>
    <name evidence="1" type="ORF">BHW43_03275</name>
</gene>
<comment type="caution">
    <text evidence="1">The sequence shown here is derived from an EMBL/GenBank/DDBJ whole genome shotgun (WGS) entry which is preliminary data.</text>
</comment>
<accession>A0A1Q6R889</accession>
<dbReference type="EMBL" id="MNTG01000014">
    <property type="protein sequence ID" value="OLA38571.1"/>
    <property type="molecule type" value="Genomic_DNA"/>
</dbReference>
<proteinExistence type="predicted"/>
<evidence type="ECO:0000313" key="1">
    <source>
        <dbReference type="EMBL" id="OLA38571.1"/>
    </source>
</evidence>
<reference evidence="1 2" key="1">
    <citation type="journal article" date="2016" name="Nat. Biotechnol.">
        <title>Measurement of bacterial replication rates in microbial communities.</title>
        <authorList>
            <person name="Brown C.T."/>
            <person name="Olm M.R."/>
            <person name="Thomas B.C."/>
            <person name="Banfield J.F."/>
        </authorList>
    </citation>
    <scope>NUCLEOTIDE SEQUENCE [LARGE SCALE GENOMIC DNA]</scope>
    <source>
        <strain evidence="1">46_33</strain>
    </source>
</reference>
<dbReference type="Proteomes" id="UP000186777">
    <property type="component" value="Unassembled WGS sequence"/>
</dbReference>
<organism evidence="1 2">
    <name type="scientific">Phascolarctobacterium succinatutens</name>
    <dbReference type="NCBI Taxonomy" id="626940"/>
    <lineage>
        <taxon>Bacteria</taxon>
        <taxon>Bacillati</taxon>
        <taxon>Bacillota</taxon>
        <taxon>Negativicutes</taxon>
        <taxon>Acidaminococcales</taxon>
        <taxon>Acidaminococcaceae</taxon>
        <taxon>Phascolarctobacterium</taxon>
    </lineage>
</organism>
<protein>
    <submittedName>
        <fullName evidence="1">Uncharacterized protein</fullName>
    </submittedName>
</protein>
<sequence length="230" mass="26626">MGQPDIKEIEAGLKDWDFVRNLPAAIGDYTLVPGSGIDGQILNIAAYVHEASHCRLDLTYTKETFDYVPIKTVGLHTFRDVRFFCRDREHFADMMRKSLPDILASMDKKTVHTLPYEAKALHFEQWDYWRALPAQVGDYELYITPDNPLPYINGSFIFLDYTDFKHGNQIYFSYNIFRDELFAEMRKNHLPLTTDAFDVLGNVPAEDKLQALQVHIEEKLMAALEDLKKV</sequence>
<dbReference type="RefSeq" id="WP_303679496.1">
    <property type="nucleotide sequence ID" value="NZ_MNTG01000014.1"/>
</dbReference>
<evidence type="ECO:0000313" key="2">
    <source>
        <dbReference type="Proteomes" id="UP000186777"/>
    </source>
</evidence>
<dbReference type="STRING" id="626940.BHW43_03275"/>
<dbReference type="AlphaFoldDB" id="A0A1Q6R889"/>